<dbReference type="AlphaFoldDB" id="A0A1H9G1F8"/>
<dbReference type="Gene3D" id="3.10.450.50">
    <property type="match status" value="1"/>
</dbReference>
<organism evidence="2 3">
    <name type="scientific">Solimonas aquatica</name>
    <dbReference type="NCBI Taxonomy" id="489703"/>
    <lineage>
        <taxon>Bacteria</taxon>
        <taxon>Pseudomonadati</taxon>
        <taxon>Pseudomonadota</taxon>
        <taxon>Gammaproteobacteria</taxon>
        <taxon>Nevskiales</taxon>
        <taxon>Nevskiaceae</taxon>
        <taxon>Solimonas</taxon>
    </lineage>
</organism>
<dbReference type="InterPro" id="IPR037401">
    <property type="entry name" value="SnoaL-like"/>
</dbReference>
<dbReference type="RefSeq" id="WP_093285031.1">
    <property type="nucleotide sequence ID" value="NZ_FOFS01000006.1"/>
</dbReference>
<dbReference type="OrthoDB" id="4571298at2"/>
<evidence type="ECO:0000259" key="1">
    <source>
        <dbReference type="Pfam" id="PF13577"/>
    </source>
</evidence>
<dbReference type="InterPro" id="IPR032710">
    <property type="entry name" value="NTF2-like_dom_sf"/>
</dbReference>
<feature type="domain" description="SnoaL-like" evidence="1">
    <location>
        <begin position="8"/>
        <end position="128"/>
    </location>
</feature>
<dbReference type="SUPFAM" id="SSF54427">
    <property type="entry name" value="NTF2-like"/>
    <property type="match status" value="1"/>
</dbReference>
<dbReference type="EMBL" id="FOFS01000006">
    <property type="protein sequence ID" value="SEQ43934.1"/>
    <property type="molecule type" value="Genomic_DNA"/>
</dbReference>
<dbReference type="Pfam" id="PF13577">
    <property type="entry name" value="SnoaL_4"/>
    <property type="match status" value="1"/>
</dbReference>
<evidence type="ECO:0000313" key="3">
    <source>
        <dbReference type="Proteomes" id="UP000199233"/>
    </source>
</evidence>
<keyword evidence="3" id="KW-1185">Reference proteome</keyword>
<reference evidence="2 3" key="1">
    <citation type="submission" date="2016-10" db="EMBL/GenBank/DDBJ databases">
        <authorList>
            <person name="de Groot N.N."/>
        </authorList>
    </citation>
    <scope>NUCLEOTIDE SEQUENCE [LARGE SCALE GENOMIC DNA]</scope>
    <source>
        <strain evidence="2 3">DSM 25927</strain>
    </source>
</reference>
<dbReference type="Proteomes" id="UP000199233">
    <property type="component" value="Unassembled WGS sequence"/>
</dbReference>
<name>A0A1H9G1F8_9GAMM</name>
<sequence>MNELQRQRDYLALCEAKARMCRYLDSKNWPAYAALLTEDYQLDISEGTGIPVIQGREAALARVRASIESARTVHQVHAPEIEIEGDEARAIWALQDRLIFANGAGMSGYGHYHERWVRREGQWRIAALKLTRLLVEMQPPPQA</sequence>
<proteinExistence type="predicted"/>
<gene>
    <name evidence="2" type="ORF">SAMN04488038_106183</name>
</gene>
<accession>A0A1H9G1F8</accession>
<dbReference type="STRING" id="489703.SAMN04488038_106183"/>
<protein>
    <submittedName>
        <fullName evidence="2">SnoaL-like domain-containing protein</fullName>
    </submittedName>
</protein>
<evidence type="ECO:0000313" key="2">
    <source>
        <dbReference type="EMBL" id="SEQ43934.1"/>
    </source>
</evidence>